<evidence type="ECO:0000256" key="1">
    <source>
        <dbReference type="SAM" id="MobiDB-lite"/>
    </source>
</evidence>
<feature type="region of interest" description="Disordered" evidence="1">
    <location>
        <begin position="1"/>
        <end position="61"/>
    </location>
</feature>
<evidence type="ECO:0000313" key="2">
    <source>
        <dbReference type="EMBL" id="OPZ90806.1"/>
    </source>
</evidence>
<dbReference type="EMBL" id="MWAK01000227">
    <property type="protein sequence ID" value="OPZ90806.1"/>
    <property type="molecule type" value="Genomic_DNA"/>
</dbReference>
<feature type="region of interest" description="Disordered" evidence="1">
    <location>
        <begin position="296"/>
        <end position="315"/>
    </location>
</feature>
<comment type="caution">
    <text evidence="2">The sequence shown here is derived from an EMBL/GenBank/DDBJ whole genome shotgun (WGS) entry which is preliminary data.</text>
</comment>
<proteinExistence type="predicted"/>
<accession>A0A1V5MCA0</accession>
<protein>
    <submittedName>
        <fullName evidence="2">Uncharacterized protein</fullName>
    </submittedName>
</protein>
<dbReference type="AlphaFoldDB" id="A0A1V5MCA0"/>
<name>A0A1V5MCA0_UNCT6</name>
<evidence type="ECO:0000313" key="3">
    <source>
        <dbReference type="Proteomes" id="UP000485484"/>
    </source>
</evidence>
<reference evidence="2 3" key="1">
    <citation type="submission" date="2017-02" db="EMBL/GenBank/DDBJ databases">
        <title>Delving into the versatile metabolic prowess of the omnipresent phylum Bacteroidetes.</title>
        <authorList>
            <person name="Nobu M.K."/>
            <person name="Mei R."/>
            <person name="Narihiro T."/>
            <person name="Kuroda K."/>
            <person name="Liu W.-T."/>
        </authorList>
    </citation>
    <scope>NUCLEOTIDE SEQUENCE [LARGE SCALE GENOMIC DNA]</scope>
    <source>
        <strain evidence="2">ADurb.Bin417</strain>
    </source>
</reference>
<gene>
    <name evidence="2" type="ORF">BWY73_01241</name>
</gene>
<dbReference type="Proteomes" id="UP000485484">
    <property type="component" value="Unassembled WGS sequence"/>
</dbReference>
<organism evidence="2 3">
    <name type="scientific">candidate division TA06 bacterium ADurb.Bin417</name>
    <dbReference type="NCBI Taxonomy" id="1852828"/>
    <lineage>
        <taxon>Bacteria</taxon>
        <taxon>Bacteria division TA06</taxon>
    </lineage>
</organism>
<sequence length="315" mass="34159">MAAVNKFAPEGRAQTPAQHLLVGGRPAKTGGSEPVEGGRADRALGRPAAGRVPSKDRAEEKPGLLQLERGVFRERMRPLQQQGQDRVVVGRDRKLDLARILQPAPLGDDAPGQLVMVIEQPELLRLSEIPPLALQLSGQLILPAQSGIDPGQVEEYLQVAEFGDGKITGPALQHLGIGDAAALLQQLPVAREREQHRLPVQGEEIARQIKARRLVQLVGRPAGEFAEIVVRPAPGDIQDLFQEHRGNIESGAHRRVAPQETGKGVIILDRVQAHPGHPVPPGIEIQVAGLVKVPKKDDLERLSHRSKSPGQEMER</sequence>